<evidence type="ECO:0000313" key="3">
    <source>
        <dbReference type="Proteomes" id="UP001153954"/>
    </source>
</evidence>
<dbReference type="EMBL" id="CAKOGL010000007">
    <property type="protein sequence ID" value="CAH2087998.1"/>
    <property type="molecule type" value="Genomic_DNA"/>
</dbReference>
<evidence type="ECO:0000313" key="2">
    <source>
        <dbReference type="EMBL" id="CAH2087998.1"/>
    </source>
</evidence>
<gene>
    <name evidence="2" type="ORF">EEDITHA_LOCUS4198</name>
</gene>
<feature type="region of interest" description="Disordered" evidence="1">
    <location>
        <begin position="1"/>
        <end position="50"/>
    </location>
</feature>
<proteinExistence type="predicted"/>
<accession>A0AAU9TMT3</accession>
<evidence type="ECO:0000256" key="1">
    <source>
        <dbReference type="SAM" id="MobiDB-lite"/>
    </source>
</evidence>
<sequence>MATSGTVSDGSPAVAGYGNPDRMAGGNISAGYRRSAIQPDVGENSKTLSRVTRKHVKQHESAVKEGHGCATIESVVPRGRGGYEGLGLAPRSGEKIRGTFFPHLVPGGDGLARPLLAGGA</sequence>
<dbReference type="Proteomes" id="UP001153954">
    <property type="component" value="Unassembled WGS sequence"/>
</dbReference>
<dbReference type="AlphaFoldDB" id="A0AAU9TMT3"/>
<protein>
    <submittedName>
        <fullName evidence="2">Uncharacterized protein</fullName>
    </submittedName>
</protein>
<keyword evidence="3" id="KW-1185">Reference proteome</keyword>
<reference evidence="2" key="1">
    <citation type="submission" date="2022-03" db="EMBL/GenBank/DDBJ databases">
        <authorList>
            <person name="Tunstrom K."/>
        </authorList>
    </citation>
    <scope>NUCLEOTIDE SEQUENCE</scope>
</reference>
<organism evidence="2 3">
    <name type="scientific">Euphydryas editha</name>
    <name type="common">Edith's checkerspot</name>
    <dbReference type="NCBI Taxonomy" id="104508"/>
    <lineage>
        <taxon>Eukaryota</taxon>
        <taxon>Metazoa</taxon>
        <taxon>Ecdysozoa</taxon>
        <taxon>Arthropoda</taxon>
        <taxon>Hexapoda</taxon>
        <taxon>Insecta</taxon>
        <taxon>Pterygota</taxon>
        <taxon>Neoptera</taxon>
        <taxon>Endopterygota</taxon>
        <taxon>Lepidoptera</taxon>
        <taxon>Glossata</taxon>
        <taxon>Ditrysia</taxon>
        <taxon>Papilionoidea</taxon>
        <taxon>Nymphalidae</taxon>
        <taxon>Nymphalinae</taxon>
        <taxon>Euphydryas</taxon>
    </lineage>
</organism>
<comment type="caution">
    <text evidence="2">The sequence shown here is derived from an EMBL/GenBank/DDBJ whole genome shotgun (WGS) entry which is preliminary data.</text>
</comment>
<name>A0AAU9TMT3_EUPED</name>